<dbReference type="Gene3D" id="6.20.50.160">
    <property type="match status" value="1"/>
</dbReference>
<evidence type="ECO:0000256" key="4">
    <source>
        <dbReference type="ARBA" id="ARBA00022690"/>
    </source>
</evidence>
<evidence type="ECO:0000313" key="13">
    <source>
        <dbReference type="Proteomes" id="UP000316079"/>
    </source>
</evidence>
<dbReference type="Gene3D" id="2.40.50.120">
    <property type="match status" value="1"/>
</dbReference>
<dbReference type="Pfam" id="PF01759">
    <property type="entry name" value="NTR"/>
    <property type="match status" value="1"/>
</dbReference>
<dbReference type="InterPro" id="IPR013783">
    <property type="entry name" value="Ig-like_fold"/>
</dbReference>
<dbReference type="SMART" id="SM01360">
    <property type="entry name" value="A2M"/>
    <property type="match status" value="1"/>
</dbReference>
<dbReference type="SUPFAM" id="SSF47686">
    <property type="entry name" value="Anaphylotoxins (complement system)"/>
    <property type="match status" value="1"/>
</dbReference>
<name>A0A553QBP9_9TELE</name>
<dbReference type="PANTHER" id="PTHR11412">
    <property type="entry name" value="MACROGLOBULIN / COMPLEMENT"/>
    <property type="match status" value="1"/>
</dbReference>
<dbReference type="Gene3D" id="2.60.40.690">
    <property type="entry name" value="Alpha-macroglobulin, receptor-binding domain"/>
    <property type="match status" value="1"/>
</dbReference>
<dbReference type="PANTHER" id="PTHR11412:SF81">
    <property type="entry name" value="COMPLEMENT C3"/>
    <property type="match status" value="1"/>
</dbReference>
<dbReference type="SMART" id="SM01419">
    <property type="entry name" value="Thiol-ester_cl"/>
    <property type="match status" value="1"/>
</dbReference>
<dbReference type="Gene3D" id="1.20.91.20">
    <property type="entry name" value="Anaphylotoxins (complement system)"/>
    <property type="match status" value="1"/>
</dbReference>
<dbReference type="Gene3D" id="2.60.120.1540">
    <property type="match status" value="1"/>
</dbReference>
<dbReference type="EMBL" id="SRMA01026137">
    <property type="protein sequence ID" value="TRY87361.1"/>
    <property type="molecule type" value="Genomic_DNA"/>
</dbReference>
<dbReference type="SUPFAM" id="SSF49410">
    <property type="entry name" value="Alpha-macroglobulin receptor domain"/>
    <property type="match status" value="1"/>
</dbReference>
<evidence type="ECO:0000256" key="3">
    <source>
        <dbReference type="ARBA" id="ARBA00022525"/>
    </source>
</evidence>
<proteinExistence type="inferred from homology"/>
<dbReference type="CDD" id="cd00017">
    <property type="entry name" value="ANATO"/>
    <property type="match status" value="1"/>
</dbReference>
<dbReference type="FunFam" id="2.60.40.1940:FF:000001">
    <property type="entry name" value="Complement component C3"/>
    <property type="match status" value="1"/>
</dbReference>
<dbReference type="SMART" id="SM01361">
    <property type="entry name" value="A2M_recep"/>
    <property type="match status" value="1"/>
</dbReference>
<dbReference type="InterPro" id="IPR047565">
    <property type="entry name" value="Alpha-macroglob_thiol-ester_cl"/>
</dbReference>
<evidence type="ECO:0000256" key="7">
    <source>
        <dbReference type="ARBA" id="ARBA00022966"/>
    </source>
</evidence>
<dbReference type="SMART" id="SM00104">
    <property type="entry name" value="ANATO"/>
    <property type="match status" value="1"/>
</dbReference>
<keyword evidence="13" id="KW-1185">Reference proteome</keyword>
<dbReference type="Gene3D" id="1.50.10.20">
    <property type="match status" value="1"/>
</dbReference>
<comment type="subcellular location">
    <subcellularLocation>
        <location evidence="1">Secreted</location>
    </subcellularLocation>
</comment>
<keyword evidence="7" id="KW-0882">Thioester bond</keyword>
<feature type="domain" description="Anaphylatoxin-like" evidence="10">
    <location>
        <begin position="611"/>
        <end position="646"/>
    </location>
</feature>
<dbReference type="InterPro" id="IPR002890">
    <property type="entry name" value="MG2"/>
</dbReference>
<dbReference type="PROSITE" id="PS01178">
    <property type="entry name" value="ANAPHYLATOXIN_2"/>
    <property type="match status" value="1"/>
</dbReference>
<dbReference type="SMART" id="SM00643">
    <property type="entry name" value="C345C"/>
    <property type="match status" value="1"/>
</dbReference>
<dbReference type="InterPro" id="IPR011625">
    <property type="entry name" value="A2M_N_BRD"/>
</dbReference>
<dbReference type="InterPro" id="IPR008993">
    <property type="entry name" value="TIMP-like_OB-fold"/>
</dbReference>
<dbReference type="Pfam" id="PF17790">
    <property type="entry name" value="MG1"/>
    <property type="match status" value="1"/>
</dbReference>
<evidence type="ECO:0000256" key="2">
    <source>
        <dbReference type="ARBA" id="ARBA00010952"/>
    </source>
</evidence>
<dbReference type="Gene3D" id="2.20.130.20">
    <property type="match status" value="1"/>
</dbReference>
<comment type="similarity">
    <text evidence="2">Belongs to the protease inhibitor I39 (alpha-2-macroglobulin) family.</text>
</comment>
<dbReference type="OrthoDB" id="6359008at2759"/>
<dbReference type="FunFam" id="2.60.40.1930:FF:000001">
    <property type="entry name" value="CD109 isoform 3"/>
    <property type="match status" value="1"/>
</dbReference>
<dbReference type="Pfam" id="PF17791">
    <property type="entry name" value="MG3"/>
    <property type="match status" value="1"/>
</dbReference>
<evidence type="ECO:0000256" key="6">
    <source>
        <dbReference type="ARBA" id="ARBA00022900"/>
    </source>
</evidence>
<dbReference type="FunFam" id="2.40.50.120:FF:000013">
    <property type="entry name" value="Complement C3"/>
    <property type="match status" value="1"/>
</dbReference>
<evidence type="ECO:0000259" key="11">
    <source>
        <dbReference type="PROSITE" id="PS50189"/>
    </source>
</evidence>
<dbReference type="InterPro" id="IPR050473">
    <property type="entry name" value="A2M/Complement_sys"/>
</dbReference>
<dbReference type="InterPro" id="IPR036595">
    <property type="entry name" value="A-macroglobulin_rcpt-bd_sf"/>
</dbReference>
<protein>
    <submittedName>
        <fullName evidence="12">Uncharacterized protein</fullName>
    </submittedName>
</protein>
<dbReference type="InterPro" id="IPR018081">
    <property type="entry name" value="Anaphylatoxin_comp_syst"/>
</dbReference>
<dbReference type="Pfam" id="PF07678">
    <property type="entry name" value="TED_complement"/>
    <property type="match status" value="1"/>
</dbReference>
<sequence length="1551" mass="173870">MENVFVEAQDGAGADIDVKIEVKNYPKKDNVFLTKTVTLRAQDGFQTLTDIEIPADKGFFSIDPLEKQYVFLQAEFPGKIILEKVVMLSFQSGYIFVQTDKPIYTPSTTVQYRAFTVTPNLHPLSGTPITVEIMNPQGITIQSETIFPQNGMKSGKYKIPEVSSHGIWKVIARYTNTPQKKFTADFEVKEYVLPTFEVKLKPRKSFYYVGDEQLMVDIEARYLFGQEVEGNAFVLFGVIDGEKKTSISTSLQKVPILEGKGTAQLSKEMFEKSFKHFDINDIVGQSIYISVSVLTETGSEMVEAERRGIKIVTSPYTIHFKRTPHFYKPGMPFDVSVYVTNPDETPADRVLVEVNPGGVKGQTLANGIAKVTAKTTDPELSDTEQAVNKMTAHAFVPKEGSNNFLHVAIDSAELEMGDQMKVNLNTGNSPGAKNQDYTYLVLSKGQIVVVGRFKRQGQALVTLSLPVTKDMVPSFRFVAYYHVGSKEVVSDSVWVDVKDTCMGKLELKVIEKEKNNVFNIGAKVHLQITGDPGARVGLVVVDKAVHVLNKKRLTQSKVWDVIEKHDTGCTAGGGRESMGVFTDAGLMFVSSTAGATNTRTVSQFSNGIRECCLDGMRDSPLGYTCDRRSKYITDGSKCVEAFLLCCNKFLEHKDEITEEEELLLARGDEEEDLYTDSEDITSRTQFPESWLWEEIDLTAAVTKKVMYLKDSITTWQVMGVSLSPKLGICVAEPEELIVFKDFFIDLKMPYSVVRGEQVEIKAVLYNYLQDDLRVRVEFLESPDVCSLASKKKKYRSTVTVKAGTSSSVPYVIIPMTLGNHDLEVKAAGLNIARVDGVRKTLKVVSEGVLIALQRENVELNPVKNGEKPIIVKADLPKDQVPGTSSSTHISITGEEVIQTAEQAISGNFMGRLIVQPHGCGEQTMIFMTLPLIATHYLDSTNQWDAIGIEKRVDAIAHINTGYQRELTFRKSDGSYAAWLHAPSSTWLTAYVAKVFSLANELISIDEDVVCSALKWLVINKQMPDGSFKEDAPVYHAEMVGDIRGKDAESSLTAFITVAMQEGREICGAKVGSLHDSIRKAVSFLEDRLSKLKNPYAVALASYAMANENSLNRDVLLHHSTLGQEGRFWEVPGSHHASLEATAYSVLALVKDKDFERAGEAVHWMGRQNSQYGAWGTTQSTIMVFQAVAEYRMQVKDEQNFNLLVELGVQGRGNPKVYTIKRDNMHLTRSDEVEINKDFNVLTLYYARPVEKKSDCTSFNLSINIEKLVAEEGVLETYQLTLDFFYKNETRDATMTVLDISIPTGFSVNNKDLIRLSTGKERYIQKFEMDKQLSERGSLILYLDKVSHKEIDRIIFRINKEFPVSLLQPAAVTIYEYYSPNARCTKYFHPQREAAIYRLCRGEMCQCAEENCTFQGKHKVKEGERMVDKACESGMDFVNLQEVVYGHDSDNYHMKVEKVLKEGTDEDVQNGVRSFLARTSCREALGLVKGKSYLVMGKSVDLPEIEGSLQYILGEQTWIEYWPTKEERSQYQERYDDISKLEKDLLDSGCAL</sequence>
<keyword evidence="6" id="KW-0722">Serine protease inhibitor</keyword>
<dbReference type="InterPro" id="IPR041555">
    <property type="entry name" value="MG3"/>
</dbReference>
<dbReference type="Proteomes" id="UP000316079">
    <property type="component" value="Unassembled WGS sequence"/>
</dbReference>
<dbReference type="Pfam" id="PF07703">
    <property type="entry name" value="A2M_BRD"/>
    <property type="match status" value="1"/>
</dbReference>
<dbReference type="SUPFAM" id="SSF50242">
    <property type="entry name" value="TIMP-like"/>
    <property type="match status" value="1"/>
</dbReference>
<keyword evidence="8" id="KW-1015">Disulfide bond</keyword>
<dbReference type="InterPro" id="IPR018933">
    <property type="entry name" value="Netrin_module_non-TIMP"/>
</dbReference>
<dbReference type="Gene3D" id="2.60.40.10">
    <property type="entry name" value="Immunoglobulins"/>
    <property type="match status" value="2"/>
</dbReference>
<evidence type="ECO:0000259" key="10">
    <source>
        <dbReference type="PROSITE" id="PS01178"/>
    </source>
</evidence>
<dbReference type="GO" id="GO:0005615">
    <property type="term" value="C:extracellular space"/>
    <property type="evidence" value="ECO:0007669"/>
    <property type="project" value="InterPro"/>
</dbReference>
<dbReference type="FunFam" id="2.60.40.1930:FF:000008">
    <property type="entry name" value="Complement C3"/>
    <property type="match status" value="1"/>
</dbReference>
<evidence type="ECO:0000313" key="12">
    <source>
        <dbReference type="EMBL" id="TRY87361.1"/>
    </source>
</evidence>
<evidence type="ECO:0000256" key="5">
    <source>
        <dbReference type="ARBA" id="ARBA00022729"/>
    </source>
</evidence>
<comment type="caution">
    <text evidence="12">The sequence shown here is derived from an EMBL/GenBank/DDBJ whole genome shotgun (WGS) entry which is preliminary data.</text>
</comment>
<dbReference type="GO" id="GO:0004867">
    <property type="term" value="F:serine-type endopeptidase inhibitor activity"/>
    <property type="evidence" value="ECO:0007669"/>
    <property type="project" value="UniProtKB-KW"/>
</dbReference>
<dbReference type="STRING" id="623744.A0A553QBP9"/>
<dbReference type="Gene3D" id="2.60.40.1940">
    <property type="match status" value="1"/>
</dbReference>
<feature type="domain" description="NTR" evidence="11">
    <location>
        <begin position="1411"/>
        <end position="1549"/>
    </location>
</feature>
<dbReference type="Pfam" id="PF07677">
    <property type="entry name" value="A2M_recep"/>
    <property type="match status" value="1"/>
</dbReference>
<dbReference type="InterPro" id="IPR009048">
    <property type="entry name" value="A-macroglobulin_rcpt-bd"/>
</dbReference>
<gene>
    <name evidence="12" type="ORF">DNTS_017222</name>
</gene>
<dbReference type="Pfam" id="PF17789">
    <property type="entry name" value="MG4"/>
    <property type="match status" value="1"/>
</dbReference>
<dbReference type="Pfam" id="PF01821">
    <property type="entry name" value="ANATO"/>
    <property type="match status" value="1"/>
</dbReference>
<organism evidence="12 13">
    <name type="scientific">Danionella cerebrum</name>
    <dbReference type="NCBI Taxonomy" id="2873325"/>
    <lineage>
        <taxon>Eukaryota</taxon>
        <taxon>Metazoa</taxon>
        <taxon>Chordata</taxon>
        <taxon>Craniata</taxon>
        <taxon>Vertebrata</taxon>
        <taxon>Euteleostomi</taxon>
        <taxon>Actinopterygii</taxon>
        <taxon>Neopterygii</taxon>
        <taxon>Teleostei</taxon>
        <taxon>Ostariophysi</taxon>
        <taxon>Cypriniformes</taxon>
        <taxon>Danionidae</taxon>
        <taxon>Danioninae</taxon>
        <taxon>Danionella</taxon>
    </lineage>
</organism>
<dbReference type="SMART" id="SM01359">
    <property type="entry name" value="A2M_N_2"/>
    <property type="match status" value="1"/>
</dbReference>
<dbReference type="CDD" id="cd02896">
    <property type="entry name" value="complement_C3_C4_C5"/>
    <property type="match status" value="1"/>
</dbReference>
<evidence type="ECO:0000256" key="9">
    <source>
        <dbReference type="ARBA" id="ARBA00023180"/>
    </source>
</evidence>
<evidence type="ECO:0000256" key="8">
    <source>
        <dbReference type="ARBA" id="ARBA00023157"/>
    </source>
</evidence>
<dbReference type="PROSITE" id="PS50189">
    <property type="entry name" value="NTR"/>
    <property type="match status" value="1"/>
</dbReference>
<evidence type="ECO:0000256" key="1">
    <source>
        <dbReference type="ARBA" id="ARBA00004613"/>
    </source>
</evidence>
<dbReference type="InterPro" id="IPR000020">
    <property type="entry name" value="Anaphylatoxin/fibulin"/>
</dbReference>
<dbReference type="PROSITE" id="PS00477">
    <property type="entry name" value="ALPHA_2_MACROGLOBULIN"/>
    <property type="match status" value="1"/>
</dbReference>
<accession>A0A553QBP9</accession>
<keyword evidence="4" id="KW-0646">Protease inhibitor</keyword>
<keyword evidence="5" id="KW-0732">Signal</keyword>
<dbReference type="InterPro" id="IPR041425">
    <property type="entry name" value="C3/4/5_MG1"/>
</dbReference>
<dbReference type="Pfam" id="PF01835">
    <property type="entry name" value="MG2"/>
    <property type="match status" value="1"/>
</dbReference>
<dbReference type="FunFam" id="2.60.40.10:FF:000155">
    <property type="entry name" value="complement C3 isoform X1"/>
    <property type="match status" value="1"/>
</dbReference>
<dbReference type="SUPFAM" id="SSF48239">
    <property type="entry name" value="Terpenoid cyclases/Protein prenyltransferases"/>
    <property type="match status" value="1"/>
</dbReference>
<dbReference type="PROSITE" id="PS01177">
    <property type="entry name" value="ANAPHYLATOXIN_1"/>
    <property type="match status" value="1"/>
</dbReference>
<dbReference type="Gene3D" id="2.60.40.1930">
    <property type="match status" value="3"/>
</dbReference>
<dbReference type="InterPro" id="IPR019742">
    <property type="entry name" value="MacrogloblnA2_CS"/>
</dbReference>
<keyword evidence="3" id="KW-0964">Secreted</keyword>
<dbReference type="InterPro" id="IPR001134">
    <property type="entry name" value="Netrin_domain"/>
</dbReference>
<keyword evidence="9" id="KW-0325">Glycoprotein</keyword>
<dbReference type="InterPro" id="IPR040839">
    <property type="entry name" value="MG4"/>
</dbReference>
<dbReference type="InterPro" id="IPR001599">
    <property type="entry name" value="Macroglobln_a2"/>
</dbReference>
<dbReference type="InterPro" id="IPR011626">
    <property type="entry name" value="Alpha-macroglobulin_TED"/>
</dbReference>
<reference evidence="12 13" key="1">
    <citation type="journal article" date="2019" name="Sci. Data">
        <title>Hybrid genome assembly and annotation of Danionella translucida.</title>
        <authorList>
            <person name="Kadobianskyi M."/>
            <person name="Schulze L."/>
            <person name="Schuelke M."/>
            <person name="Judkewitz B."/>
        </authorList>
    </citation>
    <scope>NUCLEOTIDE SEQUENCE [LARGE SCALE GENOMIC DNA]</scope>
    <source>
        <strain evidence="12 13">Bolton</strain>
    </source>
</reference>
<dbReference type="InterPro" id="IPR008930">
    <property type="entry name" value="Terpenoid_cyclase/PrenylTrfase"/>
</dbReference>
<dbReference type="Pfam" id="PF00207">
    <property type="entry name" value="A2M"/>
    <property type="match status" value="1"/>
</dbReference>